<feature type="transmembrane region" description="Helical" evidence="9">
    <location>
        <begin position="309"/>
        <end position="329"/>
    </location>
</feature>
<evidence type="ECO:0000256" key="9">
    <source>
        <dbReference type="SAM" id="Phobius"/>
    </source>
</evidence>
<keyword evidence="9" id="KW-0812">Transmembrane</keyword>
<keyword evidence="9" id="KW-0472">Membrane</keyword>
<organism evidence="12 13">
    <name type="scientific">Actinomadura yumaensis</name>
    <dbReference type="NCBI Taxonomy" id="111807"/>
    <lineage>
        <taxon>Bacteria</taxon>
        <taxon>Bacillati</taxon>
        <taxon>Actinomycetota</taxon>
        <taxon>Actinomycetes</taxon>
        <taxon>Streptosporangiales</taxon>
        <taxon>Thermomonosporaceae</taxon>
        <taxon>Actinomadura</taxon>
    </lineage>
</organism>
<dbReference type="PANTHER" id="PTHR43289">
    <property type="entry name" value="MITOGEN-ACTIVATED PROTEIN KINASE KINASE KINASE 20-RELATED"/>
    <property type="match status" value="1"/>
</dbReference>
<evidence type="ECO:0000313" key="12">
    <source>
        <dbReference type="EMBL" id="MFC6885038.1"/>
    </source>
</evidence>
<keyword evidence="9" id="KW-1133">Transmembrane helix</keyword>
<dbReference type="SMART" id="SM00220">
    <property type="entry name" value="S_TKc"/>
    <property type="match status" value="1"/>
</dbReference>
<dbReference type="InterPro" id="IPR011009">
    <property type="entry name" value="Kinase-like_dom_sf"/>
</dbReference>
<proteinExistence type="predicted"/>
<feature type="compositionally biased region" description="Pro residues" evidence="8">
    <location>
        <begin position="259"/>
        <end position="276"/>
    </location>
</feature>
<evidence type="ECO:0000256" key="6">
    <source>
        <dbReference type="ARBA" id="ARBA00022840"/>
    </source>
</evidence>
<dbReference type="Pfam" id="PF00069">
    <property type="entry name" value="Pkinase"/>
    <property type="match status" value="1"/>
</dbReference>
<feature type="domain" description="Protein kinase" evidence="10">
    <location>
        <begin position="14"/>
        <end position="244"/>
    </location>
</feature>
<dbReference type="Gene3D" id="1.10.510.10">
    <property type="entry name" value="Transferase(Phosphotransferase) domain 1"/>
    <property type="match status" value="1"/>
</dbReference>
<dbReference type="PROSITE" id="PS50011">
    <property type="entry name" value="PROTEIN_KINASE_DOM"/>
    <property type="match status" value="1"/>
</dbReference>
<dbReference type="InterPro" id="IPR001919">
    <property type="entry name" value="CBD2"/>
</dbReference>
<evidence type="ECO:0000256" key="4">
    <source>
        <dbReference type="ARBA" id="ARBA00022741"/>
    </source>
</evidence>
<dbReference type="PROSITE" id="PS00107">
    <property type="entry name" value="PROTEIN_KINASE_ATP"/>
    <property type="match status" value="1"/>
</dbReference>
<keyword evidence="2" id="KW-0723">Serine/threonine-protein kinase</keyword>
<evidence type="ECO:0000256" key="5">
    <source>
        <dbReference type="ARBA" id="ARBA00022777"/>
    </source>
</evidence>
<dbReference type="InterPro" id="IPR017441">
    <property type="entry name" value="Protein_kinase_ATP_BS"/>
</dbReference>
<comment type="caution">
    <text evidence="12">The sequence shown here is derived from an EMBL/GenBank/DDBJ whole genome shotgun (WGS) entry which is preliminary data.</text>
</comment>
<sequence length="465" mass="48025">MAAIAPGDSLGERYRLVALLGDGGMAAVWRADDLVLDRPVAVKVPRGGGAGEPAPRLRREAKAAAGLTHPGITGVYDYGEQELPGGGRLPYVVMELLAGESLAARLARGPLPWRETAAVCARVADALAAAHAAGVVHRDVKPANVFLTPTGVKVLDFGIAFTGPSERGPLLGTPAYVAPELLAGAAPTPAADLYSLGVLLGEASGGRAGTEGPGVLRDIVCRCLDERPGARPSAAEAAVELGRIGEVPVTASADARPAPYGPPVAPPPVGPPVAPPPVAEVRTPTRVLDEPLPPPPPPRRRAPVSRRPWAIAGVVLAGLAAVAVLAAAFSPDGERRERPGRAAPADAPSRSRPAASGVECAVSYRVDGSWPQGFQATVRITNLGDRPIEGWRLGWTFPDGRRVTDLWNGGREQDGRNVTVTDAGWNRVVPPDGTVEFGFVGAQDGDSAGPRPRRFTLNGGACRAP</sequence>
<keyword evidence="5" id="KW-0418">Kinase</keyword>
<dbReference type="EMBL" id="JBHSXS010000033">
    <property type="protein sequence ID" value="MFC6885038.1"/>
    <property type="molecule type" value="Genomic_DNA"/>
</dbReference>
<evidence type="ECO:0000256" key="2">
    <source>
        <dbReference type="ARBA" id="ARBA00022527"/>
    </source>
</evidence>
<dbReference type="RefSeq" id="WP_378042368.1">
    <property type="nucleotide sequence ID" value="NZ_JBHSXE010000001.1"/>
</dbReference>
<dbReference type="InterPro" id="IPR008965">
    <property type="entry name" value="CBM2/CBM3_carb-bd_dom_sf"/>
</dbReference>
<gene>
    <name evidence="12" type="ORF">ACFQKB_35155</name>
</gene>
<dbReference type="Proteomes" id="UP001596380">
    <property type="component" value="Unassembled WGS sequence"/>
</dbReference>
<evidence type="ECO:0000256" key="8">
    <source>
        <dbReference type="SAM" id="MobiDB-lite"/>
    </source>
</evidence>
<dbReference type="CDD" id="cd14014">
    <property type="entry name" value="STKc_PknB_like"/>
    <property type="match status" value="1"/>
</dbReference>
<dbReference type="InterPro" id="IPR000719">
    <property type="entry name" value="Prot_kinase_dom"/>
</dbReference>
<dbReference type="InterPro" id="IPR012291">
    <property type="entry name" value="CBM2_carb-bd_dom_sf"/>
</dbReference>
<dbReference type="PANTHER" id="PTHR43289:SF6">
    <property type="entry name" value="SERINE_THREONINE-PROTEIN KINASE NEKL-3"/>
    <property type="match status" value="1"/>
</dbReference>
<dbReference type="EC" id="2.7.11.1" evidence="1"/>
<name>A0ABW2CWL6_9ACTN</name>
<feature type="binding site" evidence="7">
    <location>
        <position position="43"/>
    </location>
    <ligand>
        <name>ATP</name>
        <dbReference type="ChEBI" id="CHEBI:30616"/>
    </ligand>
</feature>
<keyword evidence="4 7" id="KW-0547">Nucleotide-binding</keyword>
<keyword evidence="13" id="KW-1185">Reference proteome</keyword>
<evidence type="ECO:0000256" key="1">
    <source>
        <dbReference type="ARBA" id="ARBA00012513"/>
    </source>
</evidence>
<accession>A0ABW2CWL6</accession>
<dbReference type="SUPFAM" id="SSF56112">
    <property type="entry name" value="Protein kinase-like (PK-like)"/>
    <property type="match status" value="1"/>
</dbReference>
<evidence type="ECO:0000259" key="10">
    <source>
        <dbReference type="PROSITE" id="PS50011"/>
    </source>
</evidence>
<keyword evidence="3" id="KW-0808">Transferase</keyword>
<feature type="domain" description="CBM2" evidence="11">
    <location>
        <begin position="353"/>
        <end position="465"/>
    </location>
</feature>
<dbReference type="Gene3D" id="3.30.200.20">
    <property type="entry name" value="Phosphorylase Kinase, domain 1"/>
    <property type="match status" value="1"/>
</dbReference>
<dbReference type="PROSITE" id="PS51173">
    <property type="entry name" value="CBM2"/>
    <property type="match status" value="1"/>
</dbReference>
<feature type="compositionally biased region" description="Low complexity" evidence="8">
    <location>
        <begin position="341"/>
        <end position="356"/>
    </location>
</feature>
<dbReference type="Pfam" id="PF00553">
    <property type="entry name" value="CBM_2"/>
    <property type="match status" value="1"/>
</dbReference>
<feature type="region of interest" description="Disordered" evidence="8">
    <location>
        <begin position="443"/>
        <end position="465"/>
    </location>
</feature>
<dbReference type="Gene3D" id="2.60.40.290">
    <property type="match status" value="1"/>
</dbReference>
<dbReference type="SMART" id="SM00637">
    <property type="entry name" value="CBD_II"/>
    <property type="match status" value="1"/>
</dbReference>
<dbReference type="SUPFAM" id="SSF49384">
    <property type="entry name" value="Carbohydrate-binding domain"/>
    <property type="match status" value="1"/>
</dbReference>
<evidence type="ECO:0000256" key="7">
    <source>
        <dbReference type="PROSITE-ProRule" id="PRU10141"/>
    </source>
</evidence>
<evidence type="ECO:0000256" key="3">
    <source>
        <dbReference type="ARBA" id="ARBA00022679"/>
    </source>
</evidence>
<dbReference type="PROSITE" id="PS00108">
    <property type="entry name" value="PROTEIN_KINASE_ST"/>
    <property type="match status" value="1"/>
</dbReference>
<reference evidence="13" key="1">
    <citation type="journal article" date="2019" name="Int. J. Syst. Evol. Microbiol.">
        <title>The Global Catalogue of Microorganisms (GCM) 10K type strain sequencing project: providing services to taxonomists for standard genome sequencing and annotation.</title>
        <authorList>
            <consortium name="The Broad Institute Genomics Platform"/>
            <consortium name="The Broad Institute Genome Sequencing Center for Infectious Disease"/>
            <person name="Wu L."/>
            <person name="Ma J."/>
        </authorList>
    </citation>
    <scope>NUCLEOTIDE SEQUENCE [LARGE SCALE GENOMIC DNA]</scope>
    <source>
        <strain evidence="13">JCM 3369</strain>
    </source>
</reference>
<evidence type="ECO:0000313" key="13">
    <source>
        <dbReference type="Proteomes" id="UP001596380"/>
    </source>
</evidence>
<dbReference type="InterPro" id="IPR008271">
    <property type="entry name" value="Ser/Thr_kinase_AS"/>
</dbReference>
<protein>
    <recommendedName>
        <fullName evidence="1">non-specific serine/threonine protein kinase</fullName>
        <ecNumber evidence="1">2.7.11.1</ecNumber>
    </recommendedName>
</protein>
<keyword evidence="6 7" id="KW-0067">ATP-binding</keyword>
<feature type="region of interest" description="Disordered" evidence="8">
    <location>
        <begin position="253"/>
        <end position="276"/>
    </location>
</feature>
<evidence type="ECO:0000259" key="11">
    <source>
        <dbReference type="PROSITE" id="PS51173"/>
    </source>
</evidence>
<feature type="region of interest" description="Disordered" evidence="8">
    <location>
        <begin position="331"/>
        <end position="356"/>
    </location>
</feature>